<reference evidence="1" key="1">
    <citation type="journal article" date="2014" name="Int. J. Syst. Evol. Microbiol.">
        <title>Complete genome sequence of Corynebacterium casei LMG S-19264T (=DSM 44701T), isolated from a smear-ripened cheese.</title>
        <authorList>
            <consortium name="US DOE Joint Genome Institute (JGI-PGF)"/>
            <person name="Walter F."/>
            <person name="Albersmeier A."/>
            <person name="Kalinowski J."/>
            <person name="Ruckert C."/>
        </authorList>
    </citation>
    <scope>NUCLEOTIDE SEQUENCE</scope>
    <source>
        <strain evidence="1">VKM Ac-1321</strain>
    </source>
</reference>
<dbReference type="Proteomes" id="UP001143480">
    <property type="component" value="Unassembled WGS sequence"/>
</dbReference>
<accession>A0A9W6KPM7</accession>
<proteinExistence type="predicted"/>
<dbReference type="EMBL" id="BSFP01000050">
    <property type="protein sequence ID" value="GLL04785.1"/>
    <property type="molecule type" value="Genomic_DNA"/>
</dbReference>
<sequence>MKALKLTQPRIAILVLALIAVLYVLSAVNHTGGDAATLRKPGGFVGWFGHRFGGTPDADRADLSAPCLLEEKLTVKNGTCTLTVAKSTVDQRKVRLRSDSDVAVQAPAPGRDTLVRSDVEAGSTVSVAVGKGGAQIDVICAGERTCVLTLVTGE</sequence>
<reference evidence="1" key="2">
    <citation type="submission" date="2023-01" db="EMBL/GenBank/DDBJ databases">
        <authorList>
            <person name="Sun Q."/>
            <person name="Evtushenko L."/>
        </authorList>
    </citation>
    <scope>NUCLEOTIDE SEQUENCE</scope>
    <source>
        <strain evidence="1">VKM Ac-1321</strain>
    </source>
</reference>
<organism evidence="1 2">
    <name type="scientific">Dactylosporangium matsuzakiense</name>
    <dbReference type="NCBI Taxonomy" id="53360"/>
    <lineage>
        <taxon>Bacteria</taxon>
        <taxon>Bacillati</taxon>
        <taxon>Actinomycetota</taxon>
        <taxon>Actinomycetes</taxon>
        <taxon>Micromonosporales</taxon>
        <taxon>Micromonosporaceae</taxon>
        <taxon>Dactylosporangium</taxon>
    </lineage>
</organism>
<keyword evidence="2" id="KW-1185">Reference proteome</keyword>
<dbReference type="AlphaFoldDB" id="A0A9W6KPM7"/>
<gene>
    <name evidence="1" type="ORF">GCM10017581_065320</name>
</gene>
<name>A0A9W6KPM7_9ACTN</name>
<dbReference type="RefSeq" id="WP_261958595.1">
    <property type="nucleotide sequence ID" value="NZ_BAAAXA010000001.1"/>
</dbReference>
<evidence type="ECO:0000313" key="1">
    <source>
        <dbReference type="EMBL" id="GLL04785.1"/>
    </source>
</evidence>
<comment type="caution">
    <text evidence="1">The sequence shown here is derived from an EMBL/GenBank/DDBJ whole genome shotgun (WGS) entry which is preliminary data.</text>
</comment>
<protein>
    <submittedName>
        <fullName evidence="1">Uncharacterized protein</fullName>
    </submittedName>
</protein>
<evidence type="ECO:0000313" key="2">
    <source>
        <dbReference type="Proteomes" id="UP001143480"/>
    </source>
</evidence>